<reference evidence="10" key="3">
    <citation type="journal article" date="2017" name="Nature">
        <title>Genome sequence of the progenitor of the wheat D genome Aegilops tauschii.</title>
        <authorList>
            <person name="Luo M.C."/>
            <person name="Gu Y.Q."/>
            <person name="Puiu D."/>
            <person name="Wang H."/>
            <person name="Twardziok S.O."/>
            <person name="Deal K.R."/>
            <person name="Huo N."/>
            <person name="Zhu T."/>
            <person name="Wang L."/>
            <person name="Wang Y."/>
            <person name="McGuire P.E."/>
            <person name="Liu S."/>
            <person name="Long H."/>
            <person name="Ramasamy R.K."/>
            <person name="Rodriguez J.C."/>
            <person name="Van S.L."/>
            <person name="Yuan L."/>
            <person name="Wang Z."/>
            <person name="Xia Z."/>
            <person name="Xiao L."/>
            <person name="Anderson O.D."/>
            <person name="Ouyang S."/>
            <person name="Liang Y."/>
            <person name="Zimin A.V."/>
            <person name="Pertea G."/>
            <person name="Qi P."/>
            <person name="Bennetzen J.L."/>
            <person name="Dai X."/>
            <person name="Dawson M.W."/>
            <person name="Muller H.G."/>
            <person name="Kugler K."/>
            <person name="Rivarola-Duarte L."/>
            <person name="Spannagl M."/>
            <person name="Mayer K.F.X."/>
            <person name="Lu F.H."/>
            <person name="Bevan M.W."/>
            <person name="Leroy P."/>
            <person name="Li P."/>
            <person name="You F.M."/>
            <person name="Sun Q."/>
            <person name="Liu Z."/>
            <person name="Lyons E."/>
            <person name="Wicker T."/>
            <person name="Salzberg S.L."/>
            <person name="Devos K.M."/>
            <person name="Dvorak J."/>
        </authorList>
    </citation>
    <scope>NUCLEOTIDE SEQUENCE [LARGE SCALE GENOMIC DNA]</scope>
    <source>
        <strain evidence="10">cv. AL8/78</strain>
    </source>
</reference>
<comment type="subcellular location">
    <subcellularLocation>
        <location evidence="1">Nucleus</location>
    </subcellularLocation>
</comment>
<dbReference type="InterPro" id="IPR036576">
    <property type="entry name" value="WRKY_dom_sf"/>
</dbReference>
<keyword evidence="5" id="KW-0539">Nucleus</keyword>
<evidence type="ECO:0000313" key="10">
    <source>
        <dbReference type="EnsemblPlants" id="AET1Gv21002200.2"/>
    </source>
</evidence>
<comment type="function">
    <text evidence="6">Transcription factor. Interacts specifically with the W box (5'-(T)TGAC[CT]-3'), a frequently occurring elicitor-responsive cis-acting element.</text>
</comment>
<keyword evidence="4" id="KW-0804">Transcription</keyword>
<feature type="region of interest" description="Disordered" evidence="8">
    <location>
        <begin position="129"/>
        <end position="165"/>
    </location>
</feature>
<feature type="compositionally biased region" description="Basic residues" evidence="8">
    <location>
        <begin position="150"/>
        <end position="164"/>
    </location>
</feature>
<evidence type="ECO:0000256" key="5">
    <source>
        <dbReference type="ARBA" id="ARBA00023242"/>
    </source>
</evidence>
<dbReference type="InterPro" id="IPR003657">
    <property type="entry name" value="WRKY_dom"/>
</dbReference>
<reference evidence="10" key="4">
    <citation type="submission" date="2019-03" db="UniProtKB">
        <authorList>
            <consortium name="EnsemblPlants"/>
        </authorList>
    </citation>
    <scope>IDENTIFICATION</scope>
</reference>
<accession>A0A453A1D3</accession>
<evidence type="ECO:0000256" key="4">
    <source>
        <dbReference type="ARBA" id="ARBA00023163"/>
    </source>
</evidence>
<dbReference type="Proteomes" id="UP000015105">
    <property type="component" value="Chromosome 1D"/>
</dbReference>
<comment type="similarity">
    <text evidence="7">Belongs to the WRKY group II-e family.</text>
</comment>
<dbReference type="AlphaFoldDB" id="A0A453A1D3"/>
<feature type="domain" description="WRKY" evidence="9">
    <location>
        <begin position="174"/>
        <end position="240"/>
    </location>
</feature>
<reference evidence="11" key="2">
    <citation type="journal article" date="2017" name="Nat. Plants">
        <title>The Aegilops tauschii genome reveals multiple impacts of transposons.</title>
        <authorList>
            <person name="Zhao G."/>
            <person name="Zou C."/>
            <person name="Li K."/>
            <person name="Wang K."/>
            <person name="Li T."/>
            <person name="Gao L."/>
            <person name="Zhang X."/>
            <person name="Wang H."/>
            <person name="Yang Z."/>
            <person name="Liu X."/>
            <person name="Jiang W."/>
            <person name="Mao L."/>
            <person name="Kong X."/>
            <person name="Jiao Y."/>
            <person name="Jia J."/>
        </authorList>
    </citation>
    <scope>NUCLEOTIDE SEQUENCE [LARGE SCALE GENOMIC DNA]</scope>
    <source>
        <strain evidence="11">cv. AL8/78</strain>
    </source>
</reference>
<evidence type="ECO:0000256" key="2">
    <source>
        <dbReference type="ARBA" id="ARBA00023015"/>
    </source>
</evidence>
<dbReference type="SMART" id="SM00774">
    <property type="entry name" value="WRKY"/>
    <property type="match status" value="1"/>
</dbReference>
<sequence>QATRSISSASSNLIDLHLTSCRSMDADDWGLGAVVRSCGGGVVPGYEAESPRREVVRAREDPAEFVRRPARAASTPSSLYDVLEYLDLEHEQLQQRAPFSITSSSGCERALAEQHEVLISFPAAAASTSGQALPARKQAGRKPGGAGALRRPKRGKSKKSQMKKVVREVPVAEGGVNGPDDQWAWRKYGQKPIKGSPYPRGYYKCSSMKACTARKLVERSPAKPGVLVVTYIADHCHAVPTNISALAGTTRHPPQSPASDDTALNRGDDSADVSWSAAGADDESELWSPVDMDDFFASFDDDFDHFFEDDAIGRRVSL</sequence>
<protein>
    <recommendedName>
        <fullName evidence="9">WRKY domain-containing protein</fullName>
    </recommendedName>
</protein>
<proteinExistence type="inferred from homology"/>
<dbReference type="GO" id="GO:0000976">
    <property type="term" value="F:transcription cis-regulatory region binding"/>
    <property type="evidence" value="ECO:0007669"/>
    <property type="project" value="TreeGrafter"/>
</dbReference>
<dbReference type="GO" id="GO:0005634">
    <property type="term" value="C:nucleus"/>
    <property type="evidence" value="ECO:0007669"/>
    <property type="project" value="UniProtKB-SubCell"/>
</dbReference>
<dbReference type="Pfam" id="PF03106">
    <property type="entry name" value="WRKY"/>
    <property type="match status" value="1"/>
</dbReference>
<evidence type="ECO:0000313" key="11">
    <source>
        <dbReference type="Proteomes" id="UP000015105"/>
    </source>
</evidence>
<dbReference type="FunFam" id="2.20.25.80:FF:000005">
    <property type="entry name" value="probable WRKY transcription factor 14"/>
    <property type="match status" value="1"/>
</dbReference>
<dbReference type="PROSITE" id="PS50811">
    <property type="entry name" value="WRKY"/>
    <property type="match status" value="1"/>
</dbReference>
<evidence type="ECO:0000259" key="9">
    <source>
        <dbReference type="PROSITE" id="PS50811"/>
    </source>
</evidence>
<dbReference type="GO" id="GO:0003700">
    <property type="term" value="F:DNA-binding transcription factor activity"/>
    <property type="evidence" value="ECO:0007669"/>
    <property type="project" value="InterPro"/>
</dbReference>
<dbReference type="InterPro" id="IPR044810">
    <property type="entry name" value="WRKY_plant"/>
</dbReference>
<evidence type="ECO:0000256" key="8">
    <source>
        <dbReference type="SAM" id="MobiDB-lite"/>
    </source>
</evidence>
<keyword evidence="11" id="KW-1185">Reference proteome</keyword>
<dbReference type="SUPFAM" id="SSF118290">
    <property type="entry name" value="WRKY DNA-binding domain"/>
    <property type="match status" value="1"/>
</dbReference>
<reference evidence="11" key="1">
    <citation type="journal article" date="2014" name="Science">
        <title>Ancient hybridizations among the ancestral genomes of bread wheat.</title>
        <authorList>
            <consortium name="International Wheat Genome Sequencing Consortium,"/>
            <person name="Marcussen T."/>
            <person name="Sandve S.R."/>
            <person name="Heier L."/>
            <person name="Spannagl M."/>
            <person name="Pfeifer M."/>
            <person name="Jakobsen K.S."/>
            <person name="Wulff B.B."/>
            <person name="Steuernagel B."/>
            <person name="Mayer K.F."/>
            <person name="Olsen O.A."/>
        </authorList>
    </citation>
    <scope>NUCLEOTIDE SEQUENCE [LARGE SCALE GENOMIC DNA]</scope>
    <source>
        <strain evidence="11">cv. AL8/78</strain>
    </source>
</reference>
<evidence type="ECO:0000256" key="7">
    <source>
        <dbReference type="ARBA" id="ARBA00060761"/>
    </source>
</evidence>
<dbReference type="STRING" id="200361.A0A453A1D3"/>
<feature type="region of interest" description="Disordered" evidence="8">
    <location>
        <begin position="246"/>
        <end position="285"/>
    </location>
</feature>
<reference evidence="10" key="5">
    <citation type="journal article" date="2021" name="G3 (Bethesda)">
        <title>Aegilops tauschii genome assembly Aet v5.0 features greater sequence contiguity and improved annotation.</title>
        <authorList>
            <person name="Wang L."/>
            <person name="Zhu T."/>
            <person name="Rodriguez J.C."/>
            <person name="Deal K.R."/>
            <person name="Dubcovsky J."/>
            <person name="McGuire P.E."/>
            <person name="Lux T."/>
            <person name="Spannagl M."/>
            <person name="Mayer K.F.X."/>
            <person name="Baldrich P."/>
            <person name="Meyers B.C."/>
            <person name="Huo N."/>
            <person name="Gu Y.Q."/>
            <person name="Zhou H."/>
            <person name="Devos K.M."/>
            <person name="Bennetzen J.L."/>
            <person name="Unver T."/>
            <person name="Budak H."/>
            <person name="Gulick P.J."/>
            <person name="Galiba G."/>
            <person name="Kalapos B."/>
            <person name="Nelson D.R."/>
            <person name="Li P."/>
            <person name="You F.M."/>
            <person name="Luo M.C."/>
            <person name="Dvorak J."/>
        </authorList>
    </citation>
    <scope>NUCLEOTIDE SEQUENCE [LARGE SCALE GENOMIC DNA]</scope>
    <source>
        <strain evidence="10">cv. AL8/78</strain>
    </source>
</reference>
<dbReference type="EnsemblPlants" id="AET1Gv21002200.2">
    <property type="protein sequence ID" value="AET1Gv21002200.2"/>
    <property type="gene ID" value="AET1Gv21002200"/>
</dbReference>
<dbReference type="Gramene" id="AET1Gv21002200.2">
    <property type="protein sequence ID" value="AET1Gv21002200.2"/>
    <property type="gene ID" value="AET1Gv21002200"/>
</dbReference>
<keyword evidence="2" id="KW-0805">Transcription regulation</keyword>
<evidence type="ECO:0000256" key="1">
    <source>
        <dbReference type="ARBA" id="ARBA00004123"/>
    </source>
</evidence>
<organism evidence="10 11">
    <name type="scientific">Aegilops tauschii subsp. strangulata</name>
    <name type="common">Goatgrass</name>
    <dbReference type="NCBI Taxonomy" id="200361"/>
    <lineage>
        <taxon>Eukaryota</taxon>
        <taxon>Viridiplantae</taxon>
        <taxon>Streptophyta</taxon>
        <taxon>Embryophyta</taxon>
        <taxon>Tracheophyta</taxon>
        <taxon>Spermatophyta</taxon>
        <taxon>Magnoliopsida</taxon>
        <taxon>Liliopsida</taxon>
        <taxon>Poales</taxon>
        <taxon>Poaceae</taxon>
        <taxon>BOP clade</taxon>
        <taxon>Pooideae</taxon>
        <taxon>Triticodae</taxon>
        <taxon>Triticeae</taxon>
        <taxon>Triticinae</taxon>
        <taxon>Aegilops</taxon>
    </lineage>
</organism>
<dbReference type="PANTHER" id="PTHR32096:SF79">
    <property type="entry name" value="WRKY DOMAIN-CONTAINING PROTEIN"/>
    <property type="match status" value="1"/>
</dbReference>
<dbReference type="PANTHER" id="PTHR32096">
    <property type="entry name" value="WRKY TRANSCRIPTION FACTOR 30-RELATED-RELATED"/>
    <property type="match status" value="1"/>
</dbReference>
<name>A0A453A1D3_AEGTS</name>
<keyword evidence="3" id="KW-0238">DNA-binding</keyword>
<evidence type="ECO:0000256" key="6">
    <source>
        <dbReference type="ARBA" id="ARBA00059805"/>
    </source>
</evidence>
<evidence type="ECO:0000256" key="3">
    <source>
        <dbReference type="ARBA" id="ARBA00023125"/>
    </source>
</evidence>
<dbReference type="Gene3D" id="2.20.25.80">
    <property type="entry name" value="WRKY domain"/>
    <property type="match status" value="1"/>
</dbReference>